<dbReference type="SUPFAM" id="SSF51161">
    <property type="entry name" value="Trimeric LpxA-like enzymes"/>
    <property type="match status" value="1"/>
</dbReference>
<protein>
    <submittedName>
        <fullName evidence="1">Gamma carbonic anhydrase family protein</fullName>
    </submittedName>
</protein>
<sequence length="188" mass="20476">MEQESMNLKNKSPFATITAYKEIMPKIPNSVFLADGARIIGDVELGENCSIWFNAVVRGDVHFIKVGENTNIQDGAVIHCTFQKNPTHIAKNVSIGHLAIVHGCTIEEGCLIGMGATIMDGVVVGRESIVGAGSLITQGTIIPPRSLVIGSPAKVVRQVKDDELKRVLDTTFRYLEYTKGFNYSNITK</sequence>
<dbReference type="Pfam" id="PF00132">
    <property type="entry name" value="Hexapep"/>
    <property type="match status" value="2"/>
</dbReference>
<dbReference type="Gene3D" id="2.160.10.10">
    <property type="entry name" value="Hexapeptide repeat proteins"/>
    <property type="match status" value="1"/>
</dbReference>
<dbReference type="InterPro" id="IPR047324">
    <property type="entry name" value="LbH_gamma_CA-like"/>
</dbReference>
<proteinExistence type="predicted"/>
<evidence type="ECO:0000313" key="2">
    <source>
        <dbReference type="Proteomes" id="UP000291236"/>
    </source>
</evidence>
<accession>A0A4P2VK45</accession>
<dbReference type="InterPro" id="IPR001451">
    <property type="entry name" value="Hexapep"/>
</dbReference>
<dbReference type="PANTHER" id="PTHR13061">
    <property type="entry name" value="DYNACTIN SUBUNIT P25"/>
    <property type="match status" value="1"/>
</dbReference>
<dbReference type="RefSeq" id="WP_216678711.1">
    <property type="nucleotide sequence ID" value="NZ_AP019368.1"/>
</dbReference>
<dbReference type="AlphaFoldDB" id="A0A4P2VK45"/>
<dbReference type="Proteomes" id="UP000291236">
    <property type="component" value="Chromosome"/>
</dbReference>
<name>A0A4P2VK45_FLUSA</name>
<organism evidence="1 2">
    <name type="scientific">Fluviispira sanaruensis</name>
    <dbReference type="NCBI Taxonomy" id="2493639"/>
    <lineage>
        <taxon>Bacteria</taxon>
        <taxon>Pseudomonadati</taxon>
        <taxon>Bdellovibrionota</taxon>
        <taxon>Oligoflexia</taxon>
        <taxon>Silvanigrellales</taxon>
        <taxon>Silvanigrellaceae</taxon>
        <taxon>Fluviispira</taxon>
    </lineage>
</organism>
<evidence type="ECO:0000313" key="1">
    <source>
        <dbReference type="EMBL" id="BBH52264.1"/>
    </source>
</evidence>
<reference evidence="1 2" key="1">
    <citation type="submission" date="2018-12" db="EMBL/GenBank/DDBJ databases">
        <title>Rubrispira sanarue gen. nov., sp., nov., a member of the order Silvanigrellales, isolated from a brackish lake in Hamamatsu Japan.</title>
        <authorList>
            <person name="Maejima Y."/>
            <person name="Iino T."/>
            <person name="Muraguchi Y."/>
            <person name="Fukuda K."/>
            <person name="Nojiri H."/>
            <person name="Ohkuma M."/>
            <person name="Moriuchi R."/>
            <person name="Dohra H."/>
            <person name="Kimbara K."/>
            <person name="Shintani M."/>
        </authorList>
    </citation>
    <scope>NUCLEOTIDE SEQUENCE [LARGE SCALE GENOMIC DNA]</scope>
    <source>
        <strain evidence="1 2">RF1110005</strain>
    </source>
</reference>
<gene>
    <name evidence="1" type="ORF">JCM31447_07050</name>
</gene>
<dbReference type="InterPro" id="IPR011004">
    <property type="entry name" value="Trimer_LpxA-like_sf"/>
</dbReference>
<dbReference type="CDD" id="cd04645">
    <property type="entry name" value="LbH_gamma_CA_like"/>
    <property type="match status" value="1"/>
</dbReference>
<dbReference type="InterPro" id="IPR050484">
    <property type="entry name" value="Transf_Hexapept/Carb_Anhydrase"/>
</dbReference>
<dbReference type="KEGG" id="sbf:JCM31447_07050"/>
<dbReference type="EMBL" id="AP019368">
    <property type="protein sequence ID" value="BBH52264.1"/>
    <property type="molecule type" value="Genomic_DNA"/>
</dbReference>
<keyword evidence="2" id="KW-1185">Reference proteome</keyword>
<dbReference type="PANTHER" id="PTHR13061:SF29">
    <property type="entry name" value="GAMMA CARBONIC ANHYDRASE-LIKE 1, MITOCHONDRIAL-RELATED"/>
    <property type="match status" value="1"/>
</dbReference>